<keyword evidence="2" id="KW-1003">Cell membrane</keyword>
<feature type="transmembrane region" description="Helical" evidence="6">
    <location>
        <begin position="143"/>
        <end position="161"/>
    </location>
</feature>
<evidence type="ECO:0000256" key="2">
    <source>
        <dbReference type="ARBA" id="ARBA00022475"/>
    </source>
</evidence>
<evidence type="ECO:0000313" key="9">
    <source>
        <dbReference type="Proteomes" id="UP000192902"/>
    </source>
</evidence>
<keyword evidence="3 6" id="KW-0812">Transmembrane</keyword>
<sequence>MTKSYIYTLVNRLGHLYLIALFTLAYIFANFYFLFSWHNFLGVLFLIGICFRIFWGFFGTKYSRFKDFEYRGILAYFLFYFKERKNFVSHNPASSFAIILMLFLGILVSLSGILAYGSEQGGGIFANLYFHYSLFDFKTLHKFSVNCLLAVILVHILGALLDKFYHKNDTLNSIISGYKITKYKQEVHLNALQKCICVIYLFLLSLLIWYLFYPKNILLGFKFEPSAFYEKNAFELYKKECGSCHFEYPPFLLNLSSWEELMKNLENHYGTDASLDEEDFEQILTFLKQNNAENFDTKFKKSLKETLNEISNSKQKNSNTISITQCDFYKKAHQNLDPQLFQKKSIKKENCISCHKDAASGIFQRENLSIKP</sequence>
<dbReference type="Proteomes" id="UP000192902">
    <property type="component" value="Chromosome"/>
</dbReference>
<dbReference type="RefSeq" id="WP_027306511.1">
    <property type="nucleotide sequence ID" value="NZ_CP020867.1"/>
</dbReference>
<accession>A0A1W6BXR7</accession>
<dbReference type="KEGG" id="ccun:CCUN_1320"/>
<evidence type="ECO:0000256" key="4">
    <source>
        <dbReference type="ARBA" id="ARBA00022989"/>
    </source>
</evidence>
<dbReference type="GO" id="GO:0022904">
    <property type="term" value="P:respiratory electron transport chain"/>
    <property type="evidence" value="ECO:0007669"/>
    <property type="project" value="InterPro"/>
</dbReference>
<proteinExistence type="predicted"/>
<dbReference type="eggNOG" id="COG3658">
    <property type="taxonomic scope" value="Bacteria"/>
</dbReference>
<keyword evidence="5 6" id="KW-0472">Membrane</keyword>
<feature type="transmembrane region" description="Helical" evidence="6">
    <location>
        <begin position="12"/>
        <end position="34"/>
    </location>
</feature>
<dbReference type="GO" id="GO:0009055">
    <property type="term" value="F:electron transfer activity"/>
    <property type="evidence" value="ECO:0007669"/>
    <property type="project" value="InterPro"/>
</dbReference>
<feature type="transmembrane region" description="Helical" evidence="6">
    <location>
        <begin position="191"/>
        <end position="212"/>
    </location>
</feature>
<dbReference type="PANTHER" id="PTHR30485:SF2">
    <property type="entry name" value="BLL0597 PROTEIN"/>
    <property type="match status" value="1"/>
</dbReference>
<evidence type="ECO:0000256" key="6">
    <source>
        <dbReference type="SAM" id="Phobius"/>
    </source>
</evidence>
<reference evidence="8 9" key="1">
    <citation type="submission" date="2017-04" db="EMBL/GenBank/DDBJ databases">
        <title>Complete genome sequence of the Campylobacter cuniculorum type strain LMG24588.</title>
        <authorList>
            <person name="Miller W.G."/>
            <person name="Yee E."/>
            <person name="Revez J."/>
            <person name="Bono J.L."/>
            <person name="Rossi M."/>
        </authorList>
    </citation>
    <scope>NUCLEOTIDE SEQUENCE [LARGE SCALE GENOMIC DNA]</scope>
    <source>
        <strain evidence="8 9">LMG 24588</strain>
    </source>
</reference>
<dbReference type="PANTHER" id="PTHR30485">
    <property type="entry name" value="NI/FE-HYDROGENASE 1 B-TYPE CYTOCHROME SUBUNIT"/>
    <property type="match status" value="1"/>
</dbReference>
<name>A0A1W6BXR7_9BACT</name>
<evidence type="ECO:0000256" key="3">
    <source>
        <dbReference type="ARBA" id="ARBA00022692"/>
    </source>
</evidence>
<feature type="transmembrane region" description="Helical" evidence="6">
    <location>
        <begin position="40"/>
        <end position="58"/>
    </location>
</feature>
<dbReference type="InterPro" id="IPR016174">
    <property type="entry name" value="Di-haem_cyt_TM"/>
</dbReference>
<evidence type="ECO:0000256" key="5">
    <source>
        <dbReference type="ARBA" id="ARBA00023136"/>
    </source>
</evidence>
<dbReference type="OrthoDB" id="196472at2"/>
<dbReference type="InterPro" id="IPR051542">
    <property type="entry name" value="Hydrogenase_cytochrome"/>
</dbReference>
<dbReference type="Gene3D" id="1.20.950.20">
    <property type="entry name" value="Transmembrane di-heme cytochromes, Chain C"/>
    <property type="match status" value="1"/>
</dbReference>
<keyword evidence="4 6" id="KW-1133">Transmembrane helix</keyword>
<organism evidence="8 9">
    <name type="scientific">Campylobacter cuniculorum DSM 23162 = LMG 24588</name>
    <dbReference type="NCBI Taxonomy" id="1121267"/>
    <lineage>
        <taxon>Bacteria</taxon>
        <taxon>Pseudomonadati</taxon>
        <taxon>Campylobacterota</taxon>
        <taxon>Epsilonproteobacteria</taxon>
        <taxon>Campylobacterales</taxon>
        <taxon>Campylobacteraceae</taxon>
        <taxon>Campylobacter</taxon>
    </lineage>
</organism>
<dbReference type="STRING" id="1121267.CCUN_1320"/>
<evidence type="ECO:0000313" key="8">
    <source>
        <dbReference type="EMBL" id="ARJ56909.1"/>
    </source>
</evidence>
<dbReference type="AlphaFoldDB" id="A0A1W6BXR7"/>
<feature type="domain" description="Cytochrome b561 bacterial/Ni-hydrogenase" evidence="7">
    <location>
        <begin position="7"/>
        <end position="177"/>
    </location>
</feature>
<feature type="transmembrane region" description="Helical" evidence="6">
    <location>
        <begin position="93"/>
        <end position="116"/>
    </location>
</feature>
<evidence type="ECO:0000259" key="7">
    <source>
        <dbReference type="Pfam" id="PF01292"/>
    </source>
</evidence>
<dbReference type="GO" id="GO:0005886">
    <property type="term" value="C:plasma membrane"/>
    <property type="evidence" value="ECO:0007669"/>
    <property type="project" value="UniProtKB-SubCell"/>
</dbReference>
<dbReference type="GO" id="GO:0020037">
    <property type="term" value="F:heme binding"/>
    <property type="evidence" value="ECO:0007669"/>
    <property type="project" value="TreeGrafter"/>
</dbReference>
<dbReference type="Pfam" id="PF09626">
    <property type="entry name" value="DHC"/>
    <property type="match status" value="1"/>
</dbReference>
<dbReference type="SUPFAM" id="SSF81342">
    <property type="entry name" value="Transmembrane di-heme cytochromes"/>
    <property type="match status" value="1"/>
</dbReference>
<dbReference type="InterPro" id="IPR011577">
    <property type="entry name" value="Cyt_b561_bac/Ni-Hgenase"/>
</dbReference>
<dbReference type="Pfam" id="PF01292">
    <property type="entry name" value="Ni_hydr_CYTB"/>
    <property type="match status" value="1"/>
</dbReference>
<protein>
    <submittedName>
        <fullName evidence="8">Diheme cytochrome c (Cytochrome b domain)</fullName>
    </submittedName>
</protein>
<evidence type="ECO:0000256" key="1">
    <source>
        <dbReference type="ARBA" id="ARBA00004651"/>
    </source>
</evidence>
<dbReference type="InterPro" id="IPR018588">
    <property type="entry name" value="Dihaem_cytochrome-c"/>
</dbReference>
<comment type="subcellular location">
    <subcellularLocation>
        <location evidence="1">Cell membrane</location>
        <topology evidence="1">Multi-pass membrane protein</topology>
    </subcellularLocation>
</comment>
<dbReference type="EMBL" id="CP020867">
    <property type="protein sequence ID" value="ARJ56909.1"/>
    <property type="molecule type" value="Genomic_DNA"/>
</dbReference>
<gene>
    <name evidence="8" type="ORF">CCUN_1320</name>
</gene>